<keyword evidence="7" id="KW-1185">Reference proteome</keyword>
<keyword evidence="3" id="KW-1133">Transmembrane helix</keyword>
<dbReference type="CDD" id="cd06225">
    <property type="entry name" value="HAMP"/>
    <property type="match status" value="1"/>
</dbReference>
<dbReference type="PANTHER" id="PTHR43531:SF14">
    <property type="entry name" value="METHYL-ACCEPTING CHEMOTAXIS PROTEIN I-RELATED"/>
    <property type="match status" value="1"/>
</dbReference>
<evidence type="ECO:0000256" key="2">
    <source>
        <dbReference type="ARBA" id="ARBA00029447"/>
    </source>
</evidence>
<dbReference type="EMBL" id="JAAIYP010000043">
    <property type="protein sequence ID" value="NFV81733.1"/>
    <property type="molecule type" value="Genomic_DNA"/>
</dbReference>
<dbReference type="Pfam" id="PF18947">
    <property type="entry name" value="HAMP_2"/>
    <property type="match status" value="1"/>
</dbReference>
<gene>
    <name evidence="6" type="ORF">G4223_16605</name>
</gene>
<dbReference type="GO" id="GO:0006935">
    <property type="term" value="P:chemotaxis"/>
    <property type="evidence" value="ECO:0007669"/>
    <property type="project" value="TreeGrafter"/>
</dbReference>
<proteinExistence type="inferred from homology"/>
<dbReference type="InterPro" id="IPR003660">
    <property type="entry name" value="HAMP_dom"/>
</dbReference>
<dbReference type="GO" id="GO:0004888">
    <property type="term" value="F:transmembrane signaling receptor activity"/>
    <property type="evidence" value="ECO:0007669"/>
    <property type="project" value="TreeGrafter"/>
</dbReference>
<evidence type="ECO:0000259" key="4">
    <source>
        <dbReference type="PROSITE" id="PS50885"/>
    </source>
</evidence>
<keyword evidence="1" id="KW-0488">Methylation</keyword>
<keyword evidence="3" id="KW-0812">Transmembrane</keyword>
<evidence type="ECO:0000313" key="6">
    <source>
        <dbReference type="EMBL" id="NFV81733.1"/>
    </source>
</evidence>
<dbReference type="GO" id="GO:0007165">
    <property type="term" value="P:signal transduction"/>
    <property type="evidence" value="ECO:0007669"/>
    <property type="project" value="InterPro"/>
</dbReference>
<evidence type="ECO:0000256" key="1">
    <source>
        <dbReference type="ARBA" id="ARBA00022481"/>
    </source>
</evidence>
<feature type="non-terminal residue" evidence="6">
    <location>
        <position position="524"/>
    </location>
</feature>
<dbReference type="Gene3D" id="6.10.340.10">
    <property type="match status" value="1"/>
</dbReference>
<reference evidence="6 7" key="1">
    <citation type="submission" date="2020-02" db="EMBL/GenBank/DDBJ databases">
        <authorList>
            <person name="Dziuba M."/>
            <person name="Kuznetsov B."/>
            <person name="Mardanov A."/>
            <person name="Ravin N."/>
            <person name="Grouzdev D."/>
        </authorList>
    </citation>
    <scope>NUCLEOTIDE SEQUENCE [LARGE SCALE GENOMIC DNA]</scope>
    <source>
        <strain evidence="6 7">SpK</strain>
    </source>
</reference>
<dbReference type="PROSITE" id="PS51753">
    <property type="entry name" value="HBM"/>
    <property type="match status" value="1"/>
</dbReference>
<feature type="domain" description="HAMP" evidence="4">
    <location>
        <begin position="444"/>
        <end position="491"/>
    </location>
</feature>
<dbReference type="RefSeq" id="WP_163682069.1">
    <property type="nucleotide sequence ID" value="NZ_JAAIYP010000043.1"/>
</dbReference>
<dbReference type="GO" id="GO:0005886">
    <property type="term" value="C:plasma membrane"/>
    <property type="evidence" value="ECO:0007669"/>
    <property type="project" value="TreeGrafter"/>
</dbReference>
<protein>
    <submittedName>
        <fullName evidence="6">HAMP domain-containing protein</fullName>
    </submittedName>
</protein>
<dbReference type="SMART" id="SM01358">
    <property type="entry name" value="HBM"/>
    <property type="match status" value="1"/>
</dbReference>
<dbReference type="PROSITE" id="PS50885">
    <property type="entry name" value="HAMP"/>
    <property type="match status" value="2"/>
</dbReference>
<feature type="transmembrane region" description="Helical" evidence="3">
    <location>
        <begin position="298"/>
        <end position="318"/>
    </location>
</feature>
<feature type="domain" description="HAMP" evidence="4">
    <location>
        <begin position="319"/>
        <end position="372"/>
    </location>
</feature>
<feature type="transmembrane region" description="Helical" evidence="3">
    <location>
        <begin position="12"/>
        <end position="36"/>
    </location>
</feature>
<name>A0A7C9V106_9PROT</name>
<dbReference type="Pfam" id="PF00672">
    <property type="entry name" value="HAMP"/>
    <property type="match status" value="1"/>
</dbReference>
<dbReference type="SUPFAM" id="SSF158472">
    <property type="entry name" value="HAMP domain-like"/>
    <property type="match status" value="1"/>
</dbReference>
<comment type="similarity">
    <text evidence="2">Belongs to the methyl-accepting chemotaxis (MCP) protein family.</text>
</comment>
<feature type="domain" description="HBM" evidence="5">
    <location>
        <begin position="47"/>
        <end position="285"/>
    </location>
</feature>
<dbReference type="InterPro" id="IPR051310">
    <property type="entry name" value="MCP_chemotaxis"/>
</dbReference>
<dbReference type="InterPro" id="IPR032255">
    <property type="entry name" value="HBM"/>
</dbReference>
<evidence type="ECO:0000259" key="5">
    <source>
        <dbReference type="PROSITE" id="PS51753"/>
    </source>
</evidence>
<dbReference type="AlphaFoldDB" id="A0A7C9V106"/>
<accession>A0A7C9V106</accession>
<evidence type="ECO:0000256" key="3">
    <source>
        <dbReference type="SAM" id="Phobius"/>
    </source>
</evidence>
<dbReference type="SMART" id="SM00304">
    <property type="entry name" value="HAMP"/>
    <property type="match status" value="2"/>
</dbReference>
<sequence>MEKNKGLTVKGRIYGGFGIVLAFLVALAAVALLGFATVRDNVADYARVLVNTSAIQQIDRNVAGLRRNIFVYVDEGNQKALDRANELRTVLRRDLNEVAARVRLAETKAAMDRMVILFERYSGNFDKVIELRTERERLVREGTDVIGRDTSAIVDRLIAARIQERNFDALVSLSAIDSHFSTARLAVLRFQGRMNEAEAELAIKQLNEAQSLLETASRNEMGNARTQIEDLLGRVKSYRDSFTRQRDATLSYRKLVEDMGVLATEFGDLARDAAERQNKQLSLIEEATFSVMNSRSTIAAVASALAVVLGLFAAYLIARSILVPINRMTDAMGDLAGGRLDVTVPALERGDEIGQMAQAVQVFKQNAVDKKRMEEEAEAAREAQAKAEAEQRGREAAIVAEVAEVAKAASEGDLDRRIELAGKDGFLLNLCEGVNNLVNLTGIALKDVAEVLAAVARGDLTRRITNNYGGLFGQLKGDVNQTADKLFEIVTNINSSAGQIGSAAAEVAAGSQDLSERSEQQASA</sequence>
<dbReference type="Gene3D" id="1.10.287.950">
    <property type="entry name" value="Methyl-accepting chemotaxis protein"/>
    <property type="match status" value="1"/>
</dbReference>
<keyword evidence="3" id="KW-0472">Membrane</keyword>
<dbReference type="Proteomes" id="UP000480684">
    <property type="component" value="Unassembled WGS sequence"/>
</dbReference>
<evidence type="ECO:0000313" key="7">
    <source>
        <dbReference type="Proteomes" id="UP000480684"/>
    </source>
</evidence>
<comment type="caution">
    <text evidence="6">The sequence shown here is derived from an EMBL/GenBank/DDBJ whole genome shotgun (WGS) entry which is preliminary data.</text>
</comment>
<organism evidence="6 7">
    <name type="scientific">Magnetospirillum aberrantis SpK</name>
    <dbReference type="NCBI Taxonomy" id="908842"/>
    <lineage>
        <taxon>Bacteria</taxon>
        <taxon>Pseudomonadati</taxon>
        <taxon>Pseudomonadota</taxon>
        <taxon>Alphaproteobacteria</taxon>
        <taxon>Rhodospirillales</taxon>
        <taxon>Rhodospirillaceae</taxon>
        <taxon>Magnetospirillum</taxon>
    </lineage>
</organism>
<dbReference type="PANTHER" id="PTHR43531">
    <property type="entry name" value="PROTEIN ICFG"/>
    <property type="match status" value="1"/>
</dbReference>